<comment type="caution">
    <text evidence="1">The sequence shown here is derived from an EMBL/GenBank/DDBJ whole genome shotgun (WGS) entry which is preliminary data.</text>
</comment>
<organism evidence="1 2">
    <name type="scientific">Pleuronectes platessa</name>
    <name type="common">European plaice</name>
    <dbReference type="NCBI Taxonomy" id="8262"/>
    <lineage>
        <taxon>Eukaryota</taxon>
        <taxon>Metazoa</taxon>
        <taxon>Chordata</taxon>
        <taxon>Craniata</taxon>
        <taxon>Vertebrata</taxon>
        <taxon>Euteleostomi</taxon>
        <taxon>Actinopterygii</taxon>
        <taxon>Neopterygii</taxon>
        <taxon>Teleostei</taxon>
        <taxon>Neoteleostei</taxon>
        <taxon>Acanthomorphata</taxon>
        <taxon>Carangaria</taxon>
        <taxon>Pleuronectiformes</taxon>
        <taxon>Pleuronectoidei</taxon>
        <taxon>Pleuronectidae</taxon>
        <taxon>Pleuronectes</taxon>
    </lineage>
</organism>
<protein>
    <submittedName>
        <fullName evidence="1">Uncharacterized protein</fullName>
    </submittedName>
</protein>
<keyword evidence="2" id="KW-1185">Reference proteome</keyword>
<dbReference type="Proteomes" id="UP001153269">
    <property type="component" value="Unassembled WGS sequence"/>
</dbReference>
<reference evidence="1" key="1">
    <citation type="submission" date="2020-03" db="EMBL/GenBank/DDBJ databases">
        <authorList>
            <person name="Weist P."/>
        </authorList>
    </citation>
    <scope>NUCLEOTIDE SEQUENCE</scope>
</reference>
<accession>A0A9N7UUS2</accession>
<name>A0A9N7UUS2_PLEPL</name>
<dbReference type="AlphaFoldDB" id="A0A9N7UUS2"/>
<evidence type="ECO:0000313" key="2">
    <source>
        <dbReference type="Proteomes" id="UP001153269"/>
    </source>
</evidence>
<gene>
    <name evidence="1" type="ORF">PLEPLA_LOCUS24729</name>
</gene>
<dbReference type="EMBL" id="CADEAL010001924">
    <property type="protein sequence ID" value="CAB1436696.1"/>
    <property type="molecule type" value="Genomic_DNA"/>
</dbReference>
<evidence type="ECO:0000313" key="1">
    <source>
        <dbReference type="EMBL" id="CAB1436696.1"/>
    </source>
</evidence>
<sequence length="107" mass="11864">MLEKSALAELCEESSNNLLLGCLLALPASNHPELCEEQLAEQQWQHHTVLSVSRRRVDAPIRASPVQCSGSVPVFLVYPDVFDADNRPRESKINNLRLDGVLFVPAV</sequence>
<proteinExistence type="predicted"/>